<keyword evidence="2 3" id="KW-0802">TPR repeat</keyword>
<evidence type="ECO:0000313" key="4">
    <source>
        <dbReference type="EMBL" id="KAF0552638.1"/>
    </source>
</evidence>
<dbReference type="InterPro" id="IPR019734">
    <property type="entry name" value="TPR_rpt"/>
</dbReference>
<accession>A0A8H4B1G6</accession>
<evidence type="ECO:0000256" key="3">
    <source>
        <dbReference type="PROSITE-ProRule" id="PRU00339"/>
    </source>
</evidence>
<dbReference type="Pfam" id="PF00515">
    <property type="entry name" value="TPR_1"/>
    <property type="match status" value="1"/>
</dbReference>
<dbReference type="Proteomes" id="UP000439903">
    <property type="component" value="Unassembled WGS sequence"/>
</dbReference>
<dbReference type="SUPFAM" id="SSF48452">
    <property type="entry name" value="TPR-like"/>
    <property type="match status" value="1"/>
</dbReference>
<sequence length="131" mass="15351">MLGKYNKALINFNKALGINPNNAYVLALRGEIYLKFQRYDKAFLDFKIASEFEHSNIRSSLHPEYSNNALQKLINTLLFHGETLYSLEQYDEALLYYNKVLEIDPYNLTALSFRGKPHYSLGQYQYDHMNV</sequence>
<dbReference type="EMBL" id="WTPW01000063">
    <property type="protein sequence ID" value="KAF0552638.1"/>
    <property type="molecule type" value="Genomic_DNA"/>
</dbReference>
<dbReference type="InterPro" id="IPR051685">
    <property type="entry name" value="Ycf3/AcsC/BcsC/TPR_MFPF"/>
</dbReference>
<name>A0A8H4B1G6_GIGMA</name>
<protein>
    <submittedName>
        <fullName evidence="4">Tetratricopeptide repeat protein</fullName>
    </submittedName>
</protein>
<keyword evidence="5" id="KW-1185">Reference proteome</keyword>
<evidence type="ECO:0000256" key="2">
    <source>
        <dbReference type="ARBA" id="ARBA00022803"/>
    </source>
</evidence>
<dbReference type="PANTHER" id="PTHR44943:SF8">
    <property type="entry name" value="TPR REPEAT-CONTAINING PROTEIN MJ0263"/>
    <property type="match status" value="1"/>
</dbReference>
<dbReference type="AlphaFoldDB" id="A0A8H4B1G6"/>
<gene>
    <name evidence="4" type="ORF">F8M41_021328</name>
</gene>
<organism evidence="4 5">
    <name type="scientific">Gigaspora margarita</name>
    <dbReference type="NCBI Taxonomy" id="4874"/>
    <lineage>
        <taxon>Eukaryota</taxon>
        <taxon>Fungi</taxon>
        <taxon>Fungi incertae sedis</taxon>
        <taxon>Mucoromycota</taxon>
        <taxon>Glomeromycotina</taxon>
        <taxon>Glomeromycetes</taxon>
        <taxon>Diversisporales</taxon>
        <taxon>Gigasporaceae</taxon>
        <taxon>Gigaspora</taxon>
    </lineage>
</organism>
<evidence type="ECO:0000313" key="5">
    <source>
        <dbReference type="Proteomes" id="UP000439903"/>
    </source>
</evidence>
<dbReference type="Pfam" id="PF13181">
    <property type="entry name" value="TPR_8"/>
    <property type="match status" value="1"/>
</dbReference>
<keyword evidence="1" id="KW-0677">Repeat</keyword>
<dbReference type="SMART" id="SM00028">
    <property type="entry name" value="TPR"/>
    <property type="match status" value="3"/>
</dbReference>
<evidence type="ECO:0000256" key="1">
    <source>
        <dbReference type="ARBA" id="ARBA00022737"/>
    </source>
</evidence>
<dbReference type="PANTHER" id="PTHR44943">
    <property type="entry name" value="CELLULOSE SYNTHASE OPERON PROTEIN C"/>
    <property type="match status" value="1"/>
</dbReference>
<proteinExistence type="predicted"/>
<comment type="caution">
    <text evidence="4">The sequence shown here is derived from an EMBL/GenBank/DDBJ whole genome shotgun (WGS) entry which is preliminary data.</text>
</comment>
<dbReference type="PROSITE" id="PS50005">
    <property type="entry name" value="TPR"/>
    <property type="match status" value="1"/>
</dbReference>
<dbReference type="InterPro" id="IPR011990">
    <property type="entry name" value="TPR-like_helical_dom_sf"/>
</dbReference>
<reference evidence="4 5" key="1">
    <citation type="journal article" date="2019" name="Environ. Microbiol.">
        <title>At the nexus of three kingdoms: the genome of the mycorrhizal fungus Gigaspora margarita provides insights into plant, endobacterial and fungal interactions.</title>
        <authorList>
            <person name="Venice F."/>
            <person name="Ghignone S."/>
            <person name="Salvioli di Fossalunga A."/>
            <person name="Amselem J."/>
            <person name="Novero M."/>
            <person name="Xianan X."/>
            <person name="Sedzielewska Toro K."/>
            <person name="Morin E."/>
            <person name="Lipzen A."/>
            <person name="Grigoriev I.V."/>
            <person name="Henrissat B."/>
            <person name="Martin F.M."/>
            <person name="Bonfante P."/>
        </authorList>
    </citation>
    <scope>NUCLEOTIDE SEQUENCE [LARGE SCALE GENOMIC DNA]</scope>
    <source>
        <strain evidence="4 5">BEG34</strain>
    </source>
</reference>
<dbReference type="OrthoDB" id="448455at2759"/>
<feature type="repeat" description="TPR" evidence="3">
    <location>
        <begin position="74"/>
        <end position="107"/>
    </location>
</feature>
<dbReference type="Gene3D" id="1.25.40.10">
    <property type="entry name" value="Tetratricopeptide repeat domain"/>
    <property type="match status" value="2"/>
</dbReference>